<keyword evidence="1" id="KW-0472">Membrane</keyword>
<dbReference type="SUPFAM" id="SSF88713">
    <property type="entry name" value="Glycoside hydrolase/deacetylase"/>
    <property type="match status" value="1"/>
</dbReference>
<dbReference type="CDD" id="cd10936">
    <property type="entry name" value="CE4_DAC2"/>
    <property type="match status" value="1"/>
</dbReference>
<dbReference type="PANTHER" id="PTHR30105:SF2">
    <property type="entry name" value="DIVERGENT POLYSACCHARIDE DEACETYLASE SUPERFAMILY"/>
    <property type="match status" value="1"/>
</dbReference>
<proteinExistence type="predicted"/>
<dbReference type="InterPro" id="IPR006837">
    <property type="entry name" value="Divergent_DAC"/>
</dbReference>
<evidence type="ECO:0000256" key="1">
    <source>
        <dbReference type="SAM" id="Phobius"/>
    </source>
</evidence>
<dbReference type="EMBL" id="SOIJ01000129">
    <property type="protein sequence ID" value="TET93253.1"/>
    <property type="molecule type" value="Genomic_DNA"/>
</dbReference>
<comment type="caution">
    <text evidence="2">The sequence shown here is derived from an EMBL/GenBank/DDBJ whole genome shotgun (WGS) entry which is preliminary data.</text>
</comment>
<dbReference type="PANTHER" id="PTHR30105">
    <property type="entry name" value="UNCHARACTERIZED YIBQ-RELATED"/>
    <property type="match status" value="1"/>
</dbReference>
<dbReference type="Pfam" id="PF04748">
    <property type="entry name" value="Polysacc_deac_2"/>
    <property type="match status" value="1"/>
</dbReference>
<dbReference type="Proteomes" id="UP000316925">
    <property type="component" value="Unassembled WGS sequence"/>
</dbReference>
<dbReference type="Gene3D" id="3.20.20.370">
    <property type="entry name" value="Glycoside hydrolase/deacetylase"/>
    <property type="match status" value="1"/>
</dbReference>
<keyword evidence="1" id="KW-0812">Transmembrane</keyword>
<feature type="transmembrane region" description="Helical" evidence="1">
    <location>
        <begin position="9"/>
        <end position="28"/>
    </location>
</feature>
<organism evidence="2 3">
    <name type="scientific">Aerophobetes bacterium</name>
    <dbReference type="NCBI Taxonomy" id="2030807"/>
    <lineage>
        <taxon>Bacteria</taxon>
        <taxon>Candidatus Aerophobota</taxon>
    </lineage>
</organism>
<protein>
    <submittedName>
        <fullName evidence="2">Divergent polysaccharide deacetylase family protein</fullName>
    </submittedName>
</protein>
<dbReference type="InterPro" id="IPR011330">
    <property type="entry name" value="Glyco_hydro/deAcase_b/a-brl"/>
</dbReference>
<evidence type="ECO:0000313" key="2">
    <source>
        <dbReference type="EMBL" id="TET93253.1"/>
    </source>
</evidence>
<dbReference type="GO" id="GO:0005975">
    <property type="term" value="P:carbohydrate metabolic process"/>
    <property type="evidence" value="ECO:0007669"/>
    <property type="project" value="InterPro"/>
</dbReference>
<reference evidence="2 3" key="1">
    <citation type="submission" date="2019-03" db="EMBL/GenBank/DDBJ databases">
        <title>Metabolic potential of uncultured bacteria and archaea associated with petroleum seepage in deep-sea sediments.</title>
        <authorList>
            <person name="Dong X."/>
            <person name="Hubert C."/>
        </authorList>
    </citation>
    <scope>NUCLEOTIDE SEQUENCE [LARGE SCALE GENOMIC DNA]</scope>
    <source>
        <strain evidence="2">E29_bin28</strain>
    </source>
</reference>
<dbReference type="AlphaFoldDB" id="A0A523YP03"/>
<gene>
    <name evidence="2" type="ORF">E3J33_02250</name>
</gene>
<keyword evidence="1" id="KW-1133">Transmembrane helix</keyword>
<accession>A0A523YP03</accession>
<evidence type="ECO:0000313" key="3">
    <source>
        <dbReference type="Proteomes" id="UP000316925"/>
    </source>
</evidence>
<name>A0A523YP03_UNCAE</name>
<sequence>MAKKSHKILYLLIGLIICLVGIGSFFYLKISIYQKELSRIDSKVDEVVKALNFSVLSKRIKWVGPFPTYLQVRETLKIPFDYPLDKLPDQIQRELRRNLLKIHGTRRENLKDRYKIVVSLGFDERITHTLEFILQKLKIALLIDDFGYSHGKTVDFLLKELDLPFTISIIPGTPYAKSIAEEAHRNGKQVILHLPMEPQKNFINRYRWIVLNRMSSEQISSMVKDAIKDVPYVVGLSNHMGSLVTTQEKPMRDVLQAVKAEGLYFVDSRTVSSSIAFPLAQKMGIKSTQRQVFLDNQKDSSYIESQFQTLISSAQKRGGALGIAHVDPITAEALKKILSRLEKRKIQLVYISDIVD</sequence>